<gene>
    <name evidence="7" type="primary">yxeB_1</name>
    <name evidence="8" type="ORF">DFR61_1039</name>
    <name evidence="7" type="ORF">NCTC10597_02276</name>
</gene>
<comment type="subcellular location">
    <subcellularLocation>
        <location evidence="1">Cell envelope</location>
    </subcellularLocation>
</comment>
<accession>A0A8B4QCV8</accession>
<evidence type="ECO:0000313" key="9">
    <source>
        <dbReference type="Proteomes" id="UP000254330"/>
    </source>
</evidence>
<dbReference type="RefSeq" id="WP_109348615.1">
    <property type="nucleotide sequence ID" value="NZ_BJUE01000022.1"/>
</dbReference>
<dbReference type="EMBL" id="SNZG01000003">
    <property type="protein sequence ID" value="TDR42634.1"/>
    <property type="molecule type" value="Genomic_DNA"/>
</dbReference>
<keyword evidence="4 5" id="KW-0732">Signal</keyword>
<evidence type="ECO:0000313" key="8">
    <source>
        <dbReference type="EMBL" id="TDR42634.1"/>
    </source>
</evidence>
<dbReference type="SUPFAM" id="SSF53807">
    <property type="entry name" value="Helical backbone' metal receptor"/>
    <property type="match status" value="1"/>
</dbReference>
<feature type="domain" description="Fe/B12 periplasmic-binding" evidence="6">
    <location>
        <begin position="46"/>
        <end position="313"/>
    </location>
</feature>
<dbReference type="Proteomes" id="UP000294641">
    <property type="component" value="Unassembled WGS sequence"/>
</dbReference>
<keyword evidence="3" id="KW-0813">Transport</keyword>
<evidence type="ECO:0000256" key="1">
    <source>
        <dbReference type="ARBA" id="ARBA00004196"/>
    </source>
</evidence>
<name>A0A8B4QCV8_9BACL</name>
<organism evidence="7 9">
    <name type="scientific">Kurthia zopfii</name>
    <dbReference type="NCBI Taxonomy" id="1650"/>
    <lineage>
        <taxon>Bacteria</taxon>
        <taxon>Bacillati</taxon>
        <taxon>Bacillota</taxon>
        <taxon>Bacilli</taxon>
        <taxon>Bacillales</taxon>
        <taxon>Caryophanaceae</taxon>
        <taxon>Kurthia</taxon>
    </lineage>
</organism>
<dbReference type="Pfam" id="PF01497">
    <property type="entry name" value="Peripla_BP_2"/>
    <property type="match status" value="1"/>
</dbReference>
<evidence type="ECO:0000256" key="3">
    <source>
        <dbReference type="ARBA" id="ARBA00022448"/>
    </source>
</evidence>
<dbReference type="PANTHER" id="PTHR30532:SF29">
    <property type="entry name" value="FE(3+) DICITRATE-BINDING PERIPLASMIC PROTEIN"/>
    <property type="match status" value="1"/>
</dbReference>
<dbReference type="GO" id="GO:1901678">
    <property type="term" value="P:iron coordination entity transport"/>
    <property type="evidence" value="ECO:0007669"/>
    <property type="project" value="UniProtKB-ARBA"/>
</dbReference>
<dbReference type="EMBL" id="UGNP01000001">
    <property type="protein sequence ID" value="STX10529.1"/>
    <property type="molecule type" value="Genomic_DNA"/>
</dbReference>
<dbReference type="OrthoDB" id="2901226at2"/>
<keyword evidence="10" id="KW-1185">Reference proteome</keyword>
<dbReference type="Proteomes" id="UP000254330">
    <property type="component" value="Unassembled WGS sequence"/>
</dbReference>
<protein>
    <submittedName>
        <fullName evidence="8">Iron complex transport system substrate-binding protein</fullName>
    </submittedName>
    <submittedName>
        <fullName evidence="7">Iron(III)-hydroxamate-binding protein yxeB</fullName>
    </submittedName>
</protein>
<dbReference type="AlphaFoldDB" id="A0A8B4QCV8"/>
<evidence type="ECO:0000256" key="5">
    <source>
        <dbReference type="SAM" id="SignalP"/>
    </source>
</evidence>
<dbReference type="InterPro" id="IPR002491">
    <property type="entry name" value="ABC_transptr_periplasmic_BD"/>
</dbReference>
<comment type="caution">
    <text evidence="7">The sequence shown here is derived from an EMBL/GenBank/DDBJ whole genome shotgun (WGS) entry which is preliminary data.</text>
</comment>
<dbReference type="GO" id="GO:0030288">
    <property type="term" value="C:outer membrane-bounded periplasmic space"/>
    <property type="evidence" value="ECO:0007669"/>
    <property type="project" value="TreeGrafter"/>
</dbReference>
<feature type="signal peptide" evidence="5">
    <location>
        <begin position="1"/>
        <end position="18"/>
    </location>
</feature>
<evidence type="ECO:0000256" key="4">
    <source>
        <dbReference type="ARBA" id="ARBA00022729"/>
    </source>
</evidence>
<evidence type="ECO:0000313" key="10">
    <source>
        <dbReference type="Proteomes" id="UP000294641"/>
    </source>
</evidence>
<dbReference type="Gene3D" id="3.40.50.1980">
    <property type="entry name" value="Nitrogenase molybdenum iron protein domain"/>
    <property type="match status" value="2"/>
</dbReference>
<evidence type="ECO:0000259" key="6">
    <source>
        <dbReference type="PROSITE" id="PS50983"/>
    </source>
</evidence>
<reference evidence="8 10" key="2">
    <citation type="submission" date="2019-03" db="EMBL/GenBank/DDBJ databases">
        <title>Genomic Encyclopedia of Type Strains, Phase IV (KMG-IV): sequencing the most valuable type-strain genomes for metagenomic binning, comparative biology and taxonomic classification.</title>
        <authorList>
            <person name="Goeker M."/>
        </authorList>
    </citation>
    <scope>NUCLEOTIDE SEQUENCE [LARGE SCALE GENOMIC DNA]</scope>
    <source>
        <strain evidence="8 10">DSM 20580</strain>
    </source>
</reference>
<dbReference type="PROSITE" id="PS50983">
    <property type="entry name" value="FE_B12_PBP"/>
    <property type="match status" value="1"/>
</dbReference>
<dbReference type="PROSITE" id="PS51257">
    <property type="entry name" value="PROKAR_LIPOPROTEIN"/>
    <property type="match status" value="1"/>
</dbReference>
<sequence>MKKLITLFCMMSLILVLAACSSDKEKDGKANASKEETTREIDTVMGKVTVPSDPQRVVVDWNLGEVMAVGIEPVGTSKTILDFGVLLKPYVTEKTQDIGVDGQVSMEKILALKPDLIITYDKEAVEKYKKIAPTVVYDVSQYDTIQEKVIGMGEILNQQEEAKEFNKKLDEKVAATKERIGKIIPEDKTISIIDVGTTKSTLVVGKTGERAGDTLYELLEMKAPKRVQSDIIDKDGDRLDVSWEKVGDYAGDYIVKISNPAAKNQKQPAIWNTLDAVKNGHVVDVDVHSYFMSDAYTAMLQLDDLADAIEKQIKK</sequence>
<reference evidence="7 9" key="1">
    <citation type="submission" date="2018-06" db="EMBL/GenBank/DDBJ databases">
        <authorList>
            <consortium name="Pathogen Informatics"/>
            <person name="Doyle S."/>
        </authorList>
    </citation>
    <scope>NUCLEOTIDE SEQUENCE [LARGE SCALE GENOMIC DNA]</scope>
    <source>
        <strain evidence="7 9">NCTC10597</strain>
    </source>
</reference>
<evidence type="ECO:0000256" key="2">
    <source>
        <dbReference type="ARBA" id="ARBA00008814"/>
    </source>
</evidence>
<dbReference type="InterPro" id="IPR051313">
    <property type="entry name" value="Bact_iron-sidero_bind"/>
</dbReference>
<proteinExistence type="inferred from homology"/>
<evidence type="ECO:0000313" key="7">
    <source>
        <dbReference type="EMBL" id="STX10529.1"/>
    </source>
</evidence>
<feature type="chain" id="PRO_5038897014" evidence="5">
    <location>
        <begin position="19"/>
        <end position="315"/>
    </location>
</feature>
<dbReference type="PANTHER" id="PTHR30532">
    <property type="entry name" value="IRON III DICITRATE-BINDING PERIPLASMIC PROTEIN"/>
    <property type="match status" value="1"/>
</dbReference>
<comment type="similarity">
    <text evidence="2">Belongs to the bacterial solute-binding protein 8 family.</text>
</comment>